<dbReference type="Proteomes" id="UP000053558">
    <property type="component" value="Unassembled WGS sequence"/>
</dbReference>
<dbReference type="GO" id="GO:0005634">
    <property type="term" value="C:nucleus"/>
    <property type="evidence" value="ECO:0007669"/>
    <property type="project" value="TreeGrafter"/>
</dbReference>
<dbReference type="PROSITE" id="PS51273">
    <property type="entry name" value="GATASE_TYPE_1"/>
    <property type="match status" value="1"/>
</dbReference>
<proteinExistence type="predicted"/>
<keyword evidence="2" id="KW-0315">Glutamine amidotransferase</keyword>
<dbReference type="InterPro" id="IPR029062">
    <property type="entry name" value="Class_I_gatase-like"/>
</dbReference>
<dbReference type="InterPro" id="IPR044992">
    <property type="entry name" value="ChyE-like"/>
</dbReference>
<gene>
    <name evidence="2" type="ORF">CONPUDRAFT_151721</name>
</gene>
<dbReference type="SUPFAM" id="SSF52317">
    <property type="entry name" value="Class I glutamine amidotransferase-like"/>
    <property type="match status" value="1"/>
</dbReference>
<dbReference type="PANTHER" id="PTHR42695:SF5">
    <property type="entry name" value="GLUTAMINE AMIDOTRANSFERASE YLR126C-RELATED"/>
    <property type="match status" value="1"/>
</dbReference>
<dbReference type="OMA" id="DCFRVID"/>
<comment type="caution">
    <text evidence="2">The sequence shown here is derived from an EMBL/GenBank/DDBJ whole genome shotgun (WGS) entry which is preliminary data.</text>
</comment>
<dbReference type="KEGG" id="cput:CONPUDRAFT_151721"/>
<accession>A0A5M3MU23</accession>
<sequence>MAEQVHVRAAVLACATFTDKFVQQFGDYGVITSRFLMDHTPPGLTCDLDVFNVNLKEYPVSIQDYDGLIITGSPYSVYDQEEWIKVLIDFLKGVRQRHPRVKMIGICFGHQAIATAFGHSVALGEWELYPVPVKVNGLGRRIFGDKSILTFPQLHRDQVWPALPESTATLERYPYCPFQVWGSSELAANQGMILVDDTRYRESDAGRVLHSKIDIFTIQGHPEFTRPMAFELIAFLEGFGYLDADLAKTMRSKQTDDNDSGIVAKVIWNVLLGSRMIPR</sequence>
<dbReference type="Gene3D" id="3.40.50.880">
    <property type="match status" value="1"/>
</dbReference>
<dbReference type="Pfam" id="PF00117">
    <property type="entry name" value="GATase"/>
    <property type="match status" value="1"/>
</dbReference>
<dbReference type="GO" id="GO:0016740">
    <property type="term" value="F:transferase activity"/>
    <property type="evidence" value="ECO:0007669"/>
    <property type="project" value="UniProtKB-KW"/>
</dbReference>
<dbReference type="GO" id="GO:0005829">
    <property type="term" value="C:cytosol"/>
    <property type="evidence" value="ECO:0007669"/>
    <property type="project" value="TreeGrafter"/>
</dbReference>
<evidence type="ECO:0000313" key="2">
    <source>
        <dbReference type="EMBL" id="EIW82658.1"/>
    </source>
</evidence>
<dbReference type="PANTHER" id="PTHR42695">
    <property type="entry name" value="GLUTAMINE AMIDOTRANSFERASE YLR126C-RELATED"/>
    <property type="match status" value="1"/>
</dbReference>
<reference evidence="3" key="1">
    <citation type="journal article" date="2012" name="Science">
        <title>The Paleozoic origin of enzymatic lignin decomposition reconstructed from 31 fungal genomes.</title>
        <authorList>
            <person name="Floudas D."/>
            <person name="Binder M."/>
            <person name="Riley R."/>
            <person name="Barry K."/>
            <person name="Blanchette R.A."/>
            <person name="Henrissat B."/>
            <person name="Martinez A.T."/>
            <person name="Otillar R."/>
            <person name="Spatafora J.W."/>
            <person name="Yadav J.S."/>
            <person name="Aerts A."/>
            <person name="Benoit I."/>
            <person name="Boyd A."/>
            <person name="Carlson A."/>
            <person name="Copeland A."/>
            <person name="Coutinho P.M."/>
            <person name="de Vries R.P."/>
            <person name="Ferreira P."/>
            <person name="Findley K."/>
            <person name="Foster B."/>
            <person name="Gaskell J."/>
            <person name="Glotzer D."/>
            <person name="Gorecki P."/>
            <person name="Heitman J."/>
            <person name="Hesse C."/>
            <person name="Hori C."/>
            <person name="Igarashi K."/>
            <person name="Jurgens J.A."/>
            <person name="Kallen N."/>
            <person name="Kersten P."/>
            <person name="Kohler A."/>
            <person name="Kuees U."/>
            <person name="Kumar T.K.A."/>
            <person name="Kuo A."/>
            <person name="LaButti K."/>
            <person name="Larrondo L.F."/>
            <person name="Lindquist E."/>
            <person name="Ling A."/>
            <person name="Lombard V."/>
            <person name="Lucas S."/>
            <person name="Lundell T."/>
            <person name="Martin R."/>
            <person name="McLaughlin D.J."/>
            <person name="Morgenstern I."/>
            <person name="Morin E."/>
            <person name="Murat C."/>
            <person name="Nagy L.G."/>
            <person name="Nolan M."/>
            <person name="Ohm R.A."/>
            <person name="Patyshakuliyeva A."/>
            <person name="Rokas A."/>
            <person name="Ruiz-Duenas F.J."/>
            <person name="Sabat G."/>
            <person name="Salamov A."/>
            <person name="Samejima M."/>
            <person name="Schmutz J."/>
            <person name="Slot J.C."/>
            <person name="St John F."/>
            <person name="Stenlid J."/>
            <person name="Sun H."/>
            <person name="Sun S."/>
            <person name="Syed K."/>
            <person name="Tsang A."/>
            <person name="Wiebenga A."/>
            <person name="Young D."/>
            <person name="Pisabarro A."/>
            <person name="Eastwood D.C."/>
            <person name="Martin F."/>
            <person name="Cullen D."/>
            <person name="Grigoriev I.V."/>
            <person name="Hibbett D.S."/>
        </authorList>
    </citation>
    <scope>NUCLEOTIDE SEQUENCE [LARGE SCALE GENOMIC DNA]</scope>
    <source>
        <strain evidence="3">RWD-64-598 SS2</strain>
    </source>
</reference>
<keyword evidence="2" id="KW-0808">Transferase</keyword>
<protein>
    <submittedName>
        <fullName evidence="2">Class I glutamine amidotransferase-like protein</fullName>
    </submittedName>
</protein>
<dbReference type="EMBL" id="JH711576">
    <property type="protein sequence ID" value="EIW82658.1"/>
    <property type="molecule type" value="Genomic_DNA"/>
</dbReference>
<feature type="domain" description="Glutamine amidotransferase" evidence="1">
    <location>
        <begin position="46"/>
        <end position="225"/>
    </location>
</feature>
<evidence type="ECO:0000313" key="3">
    <source>
        <dbReference type="Proteomes" id="UP000053558"/>
    </source>
</evidence>
<organism evidence="2 3">
    <name type="scientific">Coniophora puteana (strain RWD-64-598)</name>
    <name type="common">Brown rot fungus</name>
    <dbReference type="NCBI Taxonomy" id="741705"/>
    <lineage>
        <taxon>Eukaryota</taxon>
        <taxon>Fungi</taxon>
        <taxon>Dikarya</taxon>
        <taxon>Basidiomycota</taxon>
        <taxon>Agaricomycotina</taxon>
        <taxon>Agaricomycetes</taxon>
        <taxon>Agaricomycetidae</taxon>
        <taxon>Boletales</taxon>
        <taxon>Coniophorineae</taxon>
        <taxon>Coniophoraceae</taxon>
        <taxon>Coniophora</taxon>
    </lineage>
</organism>
<keyword evidence="3" id="KW-1185">Reference proteome</keyword>
<dbReference type="AlphaFoldDB" id="A0A5M3MU23"/>
<name>A0A5M3MU23_CONPW</name>
<dbReference type="GeneID" id="19202913"/>
<evidence type="ECO:0000259" key="1">
    <source>
        <dbReference type="Pfam" id="PF00117"/>
    </source>
</evidence>
<dbReference type="OrthoDB" id="92161at2759"/>
<dbReference type="RefSeq" id="XP_007766665.1">
    <property type="nucleotide sequence ID" value="XM_007768475.1"/>
</dbReference>
<dbReference type="InterPro" id="IPR017926">
    <property type="entry name" value="GATASE"/>
</dbReference>